<dbReference type="Proteomes" id="UP000190150">
    <property type="component" value="Unassembled WGS sequence"/>
</dbReference>
<dbReference type="RefSeq" id="WP_079644706.1">
    <property type="nucleotide sequence ID" value="NZ_FUZF01000016.1"/>
</dbReference>
<dbReference type="OrthoDB" id="799976at2"/>
<proteinExistence type="predicted"/>
<sequence>MKKLFASKDIRIQEMEDLYGGGINIAYTSKLLQLNVLIEFFGVSIEGDPYVYEEVGVYASIYEDGIVHSYVLFISGETLGPLPTFRLIADAVDFIEACDQYAVKEDLKGIAMSYSAIDSKVYRGLGEQERQMAGEARNEL</sequence>
<reference evidence="2" key="1">
    <citation type="submission" date="2017-02" db="EMBL/GenBank/DDBJ databases">
        <authorList>
            <person name="Varghese N."/>
            <person name="Submissions S."/>
        </authorList>
    </citation>
    <scope>NUCLEOTIDE SEQUENCE [LARGE SCALE GENOMIC DNA]</scope>
    <source>
        <strain evidence="2">DSM 24091</strain>
    </source>
</reference>
<organism evidence="1 2">
    <name type="scientific">Sphingobacterium nematocida</name>
    <dbReference type="NCBI Taxonomy" id="1513896"/>
    <lineage>
        <taxon>Bacteria</taxon>
        <taxon>Pseudomonadati</taxon>
        <taxon>Bacteroidota</taxon>
        <taxon>Sphingobacteriia</taxon>
        <taxon>Sphingobacteriales</taxon>
        <taxon>Sphingobacteriaceae</taxon>
        <taxon>Sphingobacterium</taxon>
    </lineage>
</organism>
<keyword evidence="2" id="KW-1185">Reference proteome</keyword>
<evidence type="ECO:0000313" key="1">
    <source>
        <dbReference type="EMBL" id="SKB96011.1"/>
    </source>
</evidence>
<protein>
    <submittedName>
        <fullName evidence="1">Uncharacterized protein</fullName>
    </submittedName>
</protein>
<dbReference type="STRING" id="1513896.SAMN05660841_03299"/>
<evidence type="ECO:0000313" key="2">
    <source>
        <dbReference type="Proteomes" id="UP000190150"/>
    </source>
</evidence>
<dbReference type="AlphaFoldDB" id="A0A1T5FIL3"/>
<gene>
    <name evidence="1" type="ORF">SAMN05660841_03299</name>
</gene>
<name>A0A1T5FIL3_9SPHI</name>
<dbReference type="EMBL" id="FUZF01000016">
    <property type="protein sequence ID" value="SKB96011.1"/>
    <property type="molecule type" value="Genomic_DNA"/>
</dbReference>
<accession>A0A1T5FIL3</accession>